<comment type="subcellular location">
    <subcellularLocation>
        <location evidence="1">Membrane</location>
        <topology evidence="1">Multi-pass membrane protein</topology>
    </subcellularLocation>
</comment>
<feature type="transmembrane region" description="Helical" evidence="5">
    <location>
        <begin position="64"/>
        <end position="83"/>
    </location>
</feature>
<dbReference type="RefSeq" id="WP_015076337.1">
    <property type="nucleotide sequence ID" value="NC_019425.2"/>
</dbReference>
<dbReference type="OrthoDB" id="9771198at2"/>
<dbReference type="PROSITE" id="PS50801">
    <property type="entry name" value="STAS"/>
    <property type="match status" value="1"/>
</dbReference>
<dbReference type="STRING" id="1234679.BN424_1641"/>
<feature type="transmembrane region" description="Helical" evidence="5">
    <location>
        <begin position="168"/>
        <end position="189"/>
    </location>
</feature>
<dbReference type="eggNOG" id="COG0659">
    <property type="taxonomic scope" value="Bacteria"/>
</dbReference>
<dbReference type="Proteomes" id="UP000000212">
    <property type="component" value="Chromosome"/>
</dbReference>
<organism evidence="7 8">
    <name type="scientific">Carnobacterium maltaromaticum LMA28</name>
    <dbReference type="NCBI Taxonomy" id="1234679"/>
    <lineage>
        <taxon>Bacteria</taxon>
        <taxon>Bacillati</taxon>
        <taxon>Bacillota</taxon>
        <taxon>Bacilli</taxon>
        <taxon>Lactobacillales</taxon>
        <taxon>Carnobacteriaceae</taxon>
        <taxon>Carnobacterium</taxon>
    </lineage>
</organism>
<dbReference type="InterPro" id="IPR011547">
    <property type="entry name" value="SLC26A/SulP_dom"/>
</dbReference>
<proteinExistence type="predicted"/>
<evidence type="ECO:0000313" key="7">
    <source>
        <dbReference type="EMBL" id="CCO11082.2"/>
    </source>
</evidence>
<evidence type="ECO:0000256" key="5">
    <source>
        <dbReference type="SAM" id="Phobius"/>
    </source>
</evidence>
<name>K8E3V4_CARML</name>
<dbReference type="HOGENOM" id="CLU_003182_7_0_9"/>
<feature type="transmembrane region" description="Helical" evidence="5">
    <location>
        <begin position="300"/>
        <end position="330"/>
    </location>
</feature>
<dbReference type="GO" id="GO:0016020">
    <property type="term" value="C:membrane"/>
    <property type="evidence" value="ECO:0007669"/>
    <property type="project" value="UniProtKB-SubCell"/>
</dbReference>
<dbReference type="Gene3D" id="3.30.750.24">
    <property type="entry name" value="STAS domain"/>
    <property type="match status" value="1"/>
</dbReference>
<accession>K8E3V4</accession>
<evidence type="ECO:0000313" key="8">
    <source>
        <dbReference type="Proteomes" id="UP000000212"/>
    </source>
</evidence>
<dbReference type="KEGG" id="cml:BN424_1641"/>
<dbReference type="InterPro" id="IPR036513">
    <property type="entry name" value="STAS_dom_sf"/>
</dbReference>
<feature type="domain" description="STAS" evidence="6">
    <location>
        <begin position="396"/>
        <end position="486"/>
    </location>
</feature>
<dbReference type="EMBL" id="HE999757">
    <property type="protein sequence ID" value="CCO11082.2"/>
    <property type="molecule type" value="Genomic_DNA"/>
</dbReference>
<feature type="transmembrane region" description="Helical" evidence="5">
    <location>
        <begin position="32"/>
        <end position="57"/>
    </location>
</feature>
<feature type="transmembrane region" description="Helical" evidence="5">
    <location>
        <begin position="89"/>
        <end position="109"/>
    </location>
</feature>
<sequence>MLISLKKEEWFGNIKNDVLGGLVTSIALIPEVIGFAIIAGVNPITALFASVTTAIVTSITGGRPAMVSAAAGSMALVMVTLIKTHGIEYMVAATILTGILQLSLGYLGIHKLMKFISKPVMLGFVNALAILIFLAQVQQLGSKNIFTYAMVGVTIVLMYIIPKLSKAIPPALIVIIVMTLLSLFPQFGLQTVGDLGDMSGKLPFPSLPMVPFTFETVVIIFPTALALSMVGLIESLLTLPLINDMTESKGDNKREVKAQGLANVVTGFFGGPAGCAMIGQAVINVKSGGRKRLSTLTAGLALLFLIVALKEVMIQIPTAALIGIMITVAFETFDWESARNLKKAPLTETLIMLITIAIVVYTHNLAIGILVGVLLSIFVFIAKISKLKFNKANETIYISGQLFFASANSLTEYFEKQDPQEKIIIDLSNVHIWDESGIEALTATLDILEKRFYSYKIVGLQTTQCEIKCKDRFNKFALRNNFYSFS</sequence>
<gene>
    <name evidence="7" type="ORF">BN424_1641</name>
</gene>
<dbReference type="InterPro" id="IPR052706">
    <property type="entry name" value="Membrane-Transporter-like"/>
</dbReference>
<evidence type="ECO:0000256" key="3">
    <source>
        <dbReference type="ARBA" id="ARBA00022989"/>
    </source>
</evidence>
<dbReference type="AlphaFoldDB" id="K8E3V4"/>
<dbReference type="PANTHER" id="PTHR43310">
    <property type="entry name" value="SULFATE TRANSPORTER YBAR-RELATED"/>
    <property type="match status" value="1"/>
</dbReference>
<feature type="transmembrane region" description="Helical" evidence="5">
    <location>
        <begin position="350"/>
        <end position="381"/>
    </location>
</feature>
<evidence type="ECO:0000256" key="1">
    <source>
        <dbReference type="ARBA" id="ARBA00004141"/>
    </source>
</evidence>
<dbReference type="Pfam" id="PF00916">
    <property type="entry name" value="Sulfate_transp"/>
    <property type="match status" value="1"/>
</dbReference>
<dbReference type="SUPFAM" id="SSF52091">
    <property type="entry name" value="SpoIIaa-like"/>
    <property type="match status" value="1"/>
</dbReference>
<feature type="transmembrane region" description="Helical" evidence="5">
    <location>
        <begin position="121"/>
        <end position="139"/>
    </location>
</feature>
<keyword evidence="4 5" id="KW-0472">Membrane</keyword>
<reference evidence="8" key="1">
    <citation type="journal article" date="2013" name="Genome Announc.">
        <title>Complete Chromosome Sequence of Carnobacterium maltaromaticum LMA 28.</title>
        <authorList>
            <person name="Cailliez-Grimal C."/>
            <person name="Chaillou S."/>
            <person name="Anba-Mondoloni J."/>
            <person name="Loux V."/>
            <person name="Afzal M.I."/>
            <person name="Rahman A."/>
            <person name="Kergourlay G."/>
            <person name="Champomier-Verges M.C."/>
            <person name="Zagorec M."/>
            <person name="Dalgaard P."/>
            <person name="Leisner J.J."/>
            <person name="Prevost H."/>
            <person name="Revol-Junelles A.M."/>
            <person name="Borges F."/>
        </authorList>
    </citation>
    <scope>NUCLEOTIDE SEQUENCE</scope>
    <source>
        <strain evidence="8">LMA28</strain>
    </source>
</reference>
<evidence type="ECO:0000259" key="6">
    <source>
        <dbReference type="PROSITE" id="PS50801"/>
    </source>
</evidence>
<protein>
    <submittedName>
        <fullName evidence="7">Antisigma-factor antagonist, STAS</fullName>
    </submittedName>
</protein>
<dbReference type="PANTHER" id="PTHR43310:SF1">
    <property type="entry name" value="SULFATE TRANSPORTER YBAR-RELATED"/>
    <property type="match status" value="1"/>
</dbReference>
<evidence type="ECO:0000256" key="4">
    <source>
        <dbReference type="ARBA" id="ARBA00023136"/>
    </source>
</evidence>
<dbReference type="Pfam" id="PF01740">
    <property type="entry name" value="STAS"/>
    <property type="match status" value="1"/>
</dbReference>
<dbReference type="CDD" id="cd07042">
    <property type="entry name" value="STAS_SulP_like_sulfate_transporter"/>
    <property type="match status" value="1"/>
</dbReference>
<feature type="transmembrane region" description="Helical" evidence="5">
    <location>
        <begin position="145"/>
        <end position="161"/>
    </location>
</feature>
<evidence type="ECO:0000256" key="2">
    <source>
        <dbReference type="ARBA" id="ARBA00022692"/>
    </source>
</evidence>
<feature type="transmembrane region" description="Helical" evidence="5">
    <location>
        <begin position="209"/>
        <end position="233"/>
    </location>
</feature>
<keyword evidence="8" id="KW-1185">Reference proteome</keyword>
<keyword evidence="2 5" id="KW-0812">Transmembrane</keyword>
<keyword evidence="3 5" id="KW-1133">Transmembrane helix</keyword>
<dbReference type="InterPro" id="IPR002645">
    <property type="entry name" value="STAS_dom"/>
</dbReference>